<dbReference type="CDD" id="cd03443">
    <property type="entry name" value="PaaI_thioesterase"/>
    <property type="match status" value="1"/>
</dbReference>
<dbReference type="InterPro" id="IPR003736">
    <property type="entry name" value="PAAI_dom"/>
</dbReference>
<evidence type="ECO:0000259" key="3">
    <source>
        <dbReference type="Pfam" id="PF03061"/>
    </source>
</evidence>
<evidence type="ECO:0000256" key="2">
    <source>
        <dbReference type="ARBA" id="ARBA00022801"/>
    </source>
</evidence>
<dbReference type="PANTHER" id="PTHR21660:SF1">
    <property type="entry name" value="ACYL-COENZYME A THIOESTERASE 13"/>
    <property type="match status" value="1"/>
</dbReference>
<dbReference type="PANTHER" id="PTHR21660">
    <property type="entry name" value="THIOESTERASE SUPERFAMILY MEMBER-RELATED"/>
    <property type="match status" value="1"/>
</dbReference>
<dbReference type="OrthoDB" id="9813282at2"/>
<dbReference type="InterPro" id="IPR039298">
    <property type="entry name" value="ACOT13"/>
</dbReference>
<evidence type="ECO:0000256" key="1">
    <source>
        <dbReference type="ARBA" id="ARBA00008324"/>
    </source>
</evidence>
<dbReference type="Pfam" id="PF03061">
    <property type="entry name" value="4HBT"/>
    <property type="match status" value="1"/>
</dbReference>
<dbReference type="HOGENOM" id="CLU_089876_5_0_0"/>
<dbReference type="EMBL" id="CP001229">
    <property type="protein sequence ID" value="ACN98795.1"/>
    <property type="molecule type" value="Genomic_DNA"/>
</dbReference>
<proteinExistence type="inferred from homology"/>
<gene>
    <name evidence="4" type="ordered locus">SULAZ_1556</name>
</gene>
<dbReference type="NCBIfam" id="TIGR00369">
    <property type="entry name" value="unchar_dom_1"/>
    <property type="match status" value="1"/>
</dbReference>
<dbReference type="KEGG" id="saf:SULAZ_1556"/>
<accession>C1DWN4</accession>
<dbReference type="Proteomes" id="UP000001369">
    <property type="component" value="Chromosome"/>
</dbReference>
<dbReference type="InterPro" id="IPR029069">
    <property type="entry name" value="HotDog_dom_sf"/>
</dbReference>
<keyword evidence="5" id="KW-1185">Reference proteome</keyword>
<name>C1DWN4_SULAA</name>
<dbReference type="eggNOG" id="COG2050">
    <property type="taxonomic scope" value="Bacteria"/>
</dbReference>
<sequence>MRIENLPFLEHIGAKVEELSKERAVLSVEIENYHLQHLGFVHGGVISSLADNTGWYAVISNLPEEKTCVTIEIKINYLRPAKKGTLKAIGKVLKIGKSVAFAVVEITFNDELVAYATGTYAILEFK</sequence>
<dbReference type="STRING" id="204536.SULAZ_1556"/>
<dbReference type="GO" id="GO:0047617">
    <property type="term" value="F:fatty acyl-CoA hydrolase activity"/>
    <property type="evidence" value="ECO:0007669"/>
    <property type="project" value="InterPro"/>
</dbReference>
<organism evidence="4 5">
    <name type="scientific">Sulfurihydrogenibium azorense (strain DSM 15241 / OCM 825 / Az-Fu1)</name>
    <dbReference type="NCBI Taxonomy" id="204536"/>
    <lineage>
        <taxon>Bacteria</taxon>
        <taxon>Pseudomonadati</taxon>
        <taxon>Aquificota</taxon>
        <taxon>Aquificia</taxon>
        <taxon>Aquificales</taxon>
        <taxon>Hydrogenothermaceae</taxon>
        <taxon>Sulfurihydrogenibium</taxon>
    </lineage>
</organism>
<comment type="similarity">
    <text evidence="1">Belongs to the thioesterase PaaI family.</text>
</comment>
<dbReference type="InterPro" id="IPR006683">
    <property type="entry name" value="Thioestr_dom"/>
</dbReference>
<evidence type="ECO:0000313" key="4">
    <source>
        <dbReference type="EMBL" id="ACN98795.1"/>
    </source>
</evidence>
<dbReference type="SUPFAM" id="SSF54637">
    <property type="entry name" value="Thioesterase/thiol ester dehydrase-isomerase"/>
    <property type="match status" value="1"/>
</dbReference>
<evidence type="ECO:0000313" key="5">
    <source>
        <dbReference type="Proteomes" id="UP000001369"/>
    </source>
</evidence>
<dbReference type="AlphaFoldDB" id="C1DWN4"/>
<dbReference type="RefSeq" id="WP_012674116.1">
    <property type="nucleotide sequence ID" value="NC_012438.1"/>
</dbReference>
<keyword evidence="2" id="KW-0378">Hydrolase</keyword>
<dbReference type="Gene3D" id="3.10.129.10">
    <property type="entry name" value="Hotdog Thioesterase"/>
    <property type="match status" value="1"/>
</dbReference>
<reference evidence="4 5" key="1">
    <citation type="journal article" date="2009" name="J. Bacteriol.">
        <title>Complete and draft genome sequences of six members of the Aquificales.</title>
        <authorList>
            <person name="Reysenbach A.L."/>
            <person name="Hamamura N."/>
            <person name="Podar M."/>
            <person name="Griffiths E."/>
            <person name="Ferreira S."/>
            <person name="Hochstein R."/>
            <person name="Heidelberg J."/>
            <person name="Johnson J."/>
            <person name="Mead D."/>
            <person name="Pohorille A."/>
            <person name="Sarmiento M."/>
            <person name="Schweighofer K."/>
            <person name="Seshadri R."/>
            <person name="Voytek M.A."/>
        </authorList>
    </citation>
    <scope>NUCLEOTIDE SEQUENCE [LARGE SCALE GENOMIC DNA]</scope>
    <source>
        <strain evidence="5">Az-Fu1 / DSM 15241 / OCM 825</strain>
    </source>
</reference>
<protein>
    <submittedName>
        <fullName evidence="4">Thioesterase superfamily protein</fullName>
    </submittedName>
</protein>
<feature type="domain" description="Thioesterase" evidence="3">
    <location>
        <begin position="39"/>
        <end position="107"/>
    </location>
</feature>